<accession>A0A9P6XIC2</accession>
<dbReference type="GO" id="GO:0071008">
    <property type="term" value="C:U2-type post-mRNA release spliceosomal complex"/>
    <property type="evidence" value="ECO:0007669"/>
    <property type="project" value="TreeGrafter"/>
</dbReference>
<evidence type="ECO:0000313" key="6">
    <source>
        <dbReference type="Proteomes" id="UP000716291"/>
    </source>
</evidence>
<dbReference type="SMART" id="SM00443">
    <property type="entry name" value="G_patch"/>
    <property type="match status" value="1"/>
</dbReference>
<feature type="region of interest" description="Disordered" evidence="3">
    <location>
        <begin position="163"/>
        <end position="205"/>
    </location>
</feature>
<dbReference type="Proteomes" id="UP000716291">
    <property type="component" value="Unassembled WGS sequence"/>
</dbReference>
<dbReference type="InterPro" id="IPR045211">
    <property type="entry name" value="TFP11/STIP/Ntr1"/>
</dbReference>
<dbReference type="AlphaFoldDB" id="A0A9P6XIC2"/>
<reference evidence="5" key="1">
    <citation type="journal article" date="2020" name="Microb. Genom.">
        <title>Genetic diversity of clinical and environmental Mucorales isolates obtained from an investigation of mucormycosis cases among solid organ transplant recipients.</title>
        <authorList>
            <person name="Nguyen M.H."/>
            <person name="Kaul D."/>
            <person name="Muto C."/>
            <person name="Cheng S.J."/>
            <person name="Richter R.A."/>
            <person name="Bruno V.M."/>
            <person name="Liu G."/>
            <person name="Beyhan S."/>
            <person name="Sundermann A.J."/>
            <person name="Mounaud S."/>
            <person name="Pasculle A.W."/>
            <person name="Nierman W.C."/>
            <person name="Driscoll E."/>
            <person name="Cumbie R."/>
            <person name="Clancy C.J."/>
            <person name="Dupont C.L."/>
        </authorList>
    </citation>
    <scope>NUCLEOTIDE SEQUENCE</scope>
    <source>
        <strain evidence="5">GL11</strain>
    </source>
</reference>
<name>A0A9P6XIC2_RHIOR</name>
<dbReference type="PROSITE" id="PS50174">
    <property type="entry name" value="G_PATCH"/>
    <property type="match status" value="1"/>
</dbReference>
<gene>
    <name evidence="5" type="ORF">G6F64_001541</name>
</gene>
<dbReference type="InterPro" id="IPR022783">
    <property type="entry name" value="GCFC_dom"/>
</dbReference>
<dbReference type="OrthoDB" id="4822at2759"/>
<protein>
    <recommendedName>
        <fullName evidence="4">G-patch domain-containing protein</fullName>
    </recommendedName>
</protein>
<feature type="compositionally biased region" description="Basic residues" evidence="3">
    <location>
        <begin position="196"/>
        <end position="205"/>
    </location>
</feature>
<comment type="similarity">
    <text evidence="1">Belongs to the TFP11/STIP family.</text>
</comment>
<dbReference type="PANTHER" id="PTHR23329:SF1">
    <property type="entry name" value="TUFTELIN-INTERACTING PROTEIN 11"/>
    <property type="match status" value="1"/>
</dbReference>
<feature type="coiled-coil region" evidence="2">
    <location>
        <begin position="265"/>
        <end position="313"/>
    </location>
</feature>
<feature type="region of interest" description="Disordered" evidence="3">
    <location>
        <begin position="1"/>
        <end position="101"/>
    </location>
</feature>
<keyword evidence="6" id="KW-1185">Reference proteome</keyword>
<proteinExistence type="inferred from homology"/>
<dbReference type="GO" id="GO:0000390">
    <property type="term" value="P:spliceosomal complex disassembly"/>
    <property type="evidence" value="ECO:0007669"/>
    <property type="project" value="InterPro"/>
</dbReference>
<feature type="compositionally biased region" description="Basic and acidic residues" evidence="3">
    <location>
        <begin position="182"/>
        <end position="193"/>
    </location>
</feature>
<dbReference type="PANTHER" id="PTHR23329">
    <property type="entry name" value="TUFTELIN-INTERACTING PROTEIN 11-RELATED"/>
    <property type="match status" value="1"/>
</dbReference>
<dbReference type="Pfam" id="PF01585">
    <property type="entry name" value="G-patch"/>
    <property type="match status" value="1"/>
</dbReference>
<dbReference type="Pfam" id="PF07842">
    <property type="entry name" value="GCFC"/>
    <property type="match status" value="1"/>
</dbReference>
<keyword evidence="2" id="KW-0175">Coiled coil</keyword>
<feature type="domain" description="G-patch" evidence="4">
    <location>
        <begin position="109"/>
        <end position="155"/>
    </location>
</feature>
<evidence type="ECO:0000313" key="5">
    <source>
        <dbReference type="EMBL" id="KAG1314338.1"/>
    </source>
</evidence>
<evidence type="ECO:0000256" key="1">
    <source>
        <dbReference type="ARBA" id="ARBA00010900"/>
    </source>
</evidence>
<comment type="caution">
    <text evidence="5">The sequence shown here is derived from an EMBL/GenBank/DDBJ whole genome shotgun (WGS) entry which is preliminary data.</text>
</comment>
<organism evidence="5 6">
    <name type="scientific">Rhizopus oryzae</name>
    <name type="common">Mucormycosis agent</name>
    <name type="synonym">Rhizopus arrhizus var. delemar</name>
    <dbReference type="NCBI Taxonomy" id="64495"/>
    <lineage>
        <taxon>Eukaryota</taxon>
        <taxon>Fungi</taxon>
        <taxon>Fungi incertae sedis</taxon>
        <taxon>Mucoromycota</taxon>
        <taxon>Mucoromycotina</taxon>
        <taxon>Mucoromycetes</taxon>
        <taxon>Mucorales</taxon>
        <taxon>Mucorineae</taxon>
        <taxon>Rhizopodaceae</taxon>
        <taxon>Rhizopus</taxon>
    </lineage>
</organism>
<dbReference type="InterPro" id="IPR000467">
    <property type="entry name" value="G_patch_dom"/>
</dbReference>
<evidence type="ECO:0000256" key="2">
    <source>
        <dbReference type="SAM" id="Coils"/>
    </source>
</evidence>
<dbReference type="GO" id="GO:0003676">
    <property type="term" value="F:nucleic acid binding"/>
    <property type="evidence" value="ECO:0007669"/>
    <property type="project" value="InterPro"/>
</dbReference>
<evidence type="ECO:0000259" key="4">
    <source>
        <dbReference type="PROSITE" id="PS50174"/>
    </source>
</evidence>
<sequence>MGKRKTYMDDGDDSSDEESGRINFNITDHDLQEEMEGFSGFQRKRRHRNDSSEEEEEEENVPRVSLGFGKAFQPAKSQQPETPTKKESSMKRPTMAAPDLNFGQFNVHSNAFGQKMLEKMGWKVGQGLGASGEGIVNPIEAKQRPSGVGIGFGGFDERTKQAKIDAKLRKGKPLSDEEDEEGKQTRPKREAWKSKGQQKKQRKPKTVYKTAAEIIAEAEATQLPPAQQKVLDMTGPGIREVNLADIKGSESPTVWETTTRLPELRHNLQLIVDLAKSDLENLSREKQNTSFEMNTLQEELNTIGKNIERDREQLRKVERIKEIAVDLERISKDALATGAYEIGNITALFGEKFDVLEKEFAMDIKTMNLDALVVSVWAPVLKYKSMHWNVLENPSWGVLDIKRWKKLLLSNDDDEAEWGWVKRGPTKQLVCTPYETMMNTIWLSKVRSAINNQWDIHDPDPLIQLMDEWEPVLPRFIFENIIYQLILPKISRAVENWNPKTDEIMIHTWIHPWLSILKPWRLNDLLTTIRQKLSTVLRQWHPSDESALHIILPWKDIWTGEQIEQFVLRSILPKLTNTLRDEFEVNPRDQQLEPLIWCLSWKDLIPQTVLGQLLENEFFNKWHHVLFQWLLLDITQVNYDEICEWYLWWRKIFDSYGLDTNKWVMQGFKHGLDLMNKALHDKKI</sequence>
<dbReference type="EMBL" id="JAANQT010000120">
    <property type="protein sequence ID" value="KAG1314338.1"/>
    <property type="molecule type" value="Genomic_DNA"/>
</dbReference>
<evidence type="ECO:0000256" key="3">
    <source>
        <dbReference type="SAM" id="MobiDB-lite"/>
    </source>
</evidence>